<dbReference type="FunFam" id="2.30.29.170:FF:000004">
    <property type="entry name" value="EF-hand domain containing 2"/>
    <property type="match status" value="1"/>
</dbReference>
<keyword evidence="5" id="KW-0966">Cell projection</keyword>
<keyword evidence="4" id="KW-0206">Cytoskeleton</keyword>
<proteinExistence type="predicted"/>
<feature type="domain" description="DM10" evidence="8">
    <location>
        <begin position="76"/>
        <end position="183"/>
    </location>
</feature>
<feature type="domain" description="DM10" evidence="8">
    <location>
        <begin position="227"/>
        <end position="365"/>
    </location>
</feature>
<evidence type="ECO:0000256" key="2">
    <source>
        <dbReference type="ARBA" id="ARBA00022490"/>
    </source>
</evidence>
<dbReference type="Gene3D" id="2.30.29.170">
    <property type="match status" value="3"/>
</dbReference>
<accession>A0A1W4WPK9</accession>
<evidence type="ECO:0000313" key="9">
    <source>
        <dbReference type="Proteomes" id="UP000192223"/>
    </source>
</evidence>
<sequence>MAARCTDLPLLPGYSFDPKIGRKKFNKENVFDYIGPGNRALIEKVTPNLFGPLGDRYPSLYPRGEVPEIPAWIAYDKQILRFDAFFRETLQEFRGGHYLIRKVRIYFFLEDGTVQVAEPKTDNSGILQGTVISRQRIRLPAPMDANFYDITDFNVGREVEFYGRVFKIVDCDKFTRVFLNRVGISVPDPIPMPDDPYMKMRSKEGEASLPKKPNRKVDKLGQFLANDQKVLRFYGYWDDQETQFGYFHNLEIHFYLADDTIEIKELPDSAGSHTGFMFLSREKLPKVSHGLPAPGAQDTSILLNVLGEKASEMRYLNDALNCGKEDVAYYMDNDLTIGGVINVYGRKVVLTDCDEYTKQYYMAKYGVNDFTPPEKPEDRDAATEDMLSKKRELPPWNGYGTYEDSAQNCISLEPKGPKRDFTKFLKLDRIGMDSHILRFAARMISKIPENCTRKFIINYYLNDDTLSVFEIAERNSGFATNQFLGRGPVMLPGQAIFVSDPPKNYTAQHMYIGATLLINSFKFVLVDADEYALRYMEINSNEFPKSDINIVMDKVRQALKPIYKDFVAENLPVETPVITYEKLRDKICKILGKDFTEHEMVTISRAFSANCFKPRYSREDIRAITLTELKRQLWDDIERVTEYFKARDPCRTGILPRKECYTLLRACRLPLDKVLIERILDEMKKDENCNIYYNDLLDFLNREKCGMIDVIPINIKNELWFDSERVPRAGSLIDWCAFNKFLDLEKTFQEGIGPIEHH</sequence>
<evidence type="ECO:0000256" key="4">
    <source>
        <dbReference type="ARBA" id="ARBA00023212"/>
    </source>
</evidence>
<dbReference type="InterPro" id="IPR006602">
    <property type="entry name" value="DM10_dom"/>
</dbReference>
<dbReference type="FunFam" id="2.30.29.170:FF:000002">
    <property type="entry name" value="EF-hand domain (C-terminal) containing 1"/>
    <property type="match status" value="1"/>
</dbReference>
<reference evidence="10" key="1">
    <citation type="submission" date="2025-08" db="UniProtKB">
        <authorList>
            <consortium name="RefSeq"/>
        </authorList>
    </citation>
    <scope>IDENTIFICATION</scope>
    <source>
        <tissue evidence="10">Entire body</tissue>
    </source>
</reference>
<dbReference type="Gene3D" id="1.10.238.10">
    <property type="entry name" value="EF-hand"/>
    <property type="match status" value="1"/>
</dbReference>
<dbReference type="Pfam" id="PF06565">
    <property type="entry name" value="DM10_dom"/>
    <property type="match status" value="3"/>
</dbReference>
<dbReference type="OrthoDB" id="6360546at2759"/>
<evidence type="ECO:0000256" key="1">
    <source>
        <dbReference type="ARBA" id="ARBA00004430"/>
    </source>
</evidence>
<dbReference type="GeneID" id="108737489"/>
<dbReference type="SUPFAM" id="SSF47473">
    <property type="entry name" value="EF-hand"/>
    <property type="match status" value="1"/>
</dbReference>
<dbReference type="GO" id="GO:0005874">
    <property type="term" value="C:microtubule"/>
    <property type="evidence" value="ECO:0007669"/>
    <property type="project" value="TreeGrafter"/>
</dbReference>
<evidence type="ECO:0000259" key="8">
    <source>
        <dbReference type="PROSITE" id="PS51336"/>
    </source>
</evidence>
<organism evidence="9 10">
    <name type="scientific">Agrilus planipennis</name>
    <name type="common">Emerald ash borer</name>
    <name type="synonym">Agrilus marcopoli</name>
    <dbReference type="NCBI Taxonomy" id="224129"/>
    <lineage>
        <taxon>Eukaryota</taxon>
        <taxon>Metazoa</taxon>
        <taxon>Ecdysozoa</taxon>
        <taxon>Arthropoda</taxon>
        <taxon>Hexapoda</taxon>
        <taxon>Insecta</taxon>
        <taxon>Pterygota</taxon>
        <taxon>Neoptera</taxon>
        <taxon>Endopterygota</taxon>
        <taxon>Coleoptera</taxon>
        <taxon>Polyphaga</taxon>
        <taxon>Elateriformia</taxon>
        <taxon>Buprestoidea</taxon>
        <taxon>Buprestidae</taxon>
        <taxon>Agrilinae</taxon>
        <taxon>Agrilus</taxon>
    </lineage>
</organism>
<dbReference type="GO" id="GO:0005930">
    <property type="term" value="C:axoneme"/>
    <property type="evidence" value="ECO:0007669"/>
    <property type="project" value="UniProtKB-SubCell"/>
</dbReference>
<comment type="subcellular location">
    <subcellularLocation>
        <location evidence="1">Cytoplasm</location>
        <location evidence="1">Cytoskeleton</location>
        <location evidence="1">Cilium axoneme</location>
    </subcellularLocation>
</comment>
<comment type="function">
    <text evidence="6">Microtubule inner protein (MIP) part of the dynein-decorated doublet microtubules (DMTs) in cilia axoneme, which is required for motile cilia beating.</text>
</comment>
<evidence type="ECO:0000256" key="3">
    <source>
        <dbReference type="ARBA" id="ARBA00022737"/>
    </source>
</evidence>
<keyword evidence="2" id="KW-0963">Cytoplasm</keyword>
<dbReference type="Proteomes" id="UP000192223">
    <property type="component" value="Unplaced"/>
</dbReference>
<dbReference type="InterPro" id="IPR011992">
    <property type="entry name" value="EF-hand-dom_pair"/>
</dbReference>
<dbReference type="GO" id="GO:0010975">
    <property type="term" value="P:regulation of neuron projection development"/>
    <property type="evidence" value="ECO:0007669"/>
    <property type="project" value="TreeGrafter"/>
</dbReference>
<feature type="domain" description="DM10" evidence="8">
    <location>
        <begin position="433"/>
        <end position="540"/>
    </location>
</feature>
<evidence type="ECO:0000256" key="7">
    <source>
        <dbReference type="ARBA" id="ARBA00039880"/>
    </source>
</evidence>
<evidence type="ECO:0000313" key="10">
    <source>
        <dbReference type="RefSeq" id="XP_018325854.1"/>
    </source>
</evidence>
<dbReference type="InterPro" id="IPR040193">
    <property type="entry name" value="EFHC1/EFHC2/EFHB"/>
</dbReference>
<dbReference type="RefSeq" id="XP_018325854.1">
    <property type="nucleotide sequence ID" value="XM_018470352.1"/>
</dbReference>
<dbReference type="PROSITE" id="PS51336">
    <property type="entry name" value="DM10"/>
    <property type="match status" value="3"/>
</dbReference>
<dbReference type="InParanoid" id="A0A1W4WPK9"/>
<dbReference type="PANTHER" id="PTHR12086">
    <property type="entry name" value="EF-HAND DOMAIN C-TERMINAL CONTAINING PROTEIN"/>
    <property type="match status" value="1"/>
</dbReference>
<evidence type="ECO:0000256" key="6">
    <source>
        <dbReference type="ARBA" id="ARBA00035003"/>
    </source>
</evidence>
<keyword evidence="9" id="KW-1185">Reference proteome</keyword>
<dbReference type="FunCoup" id="A0A1W4WPK9">
    <property type="interactions" value="17"/>
</dbReference>
<dbReference type="KEGG" id="apln:108737489"/>
<dbReference type="STRING" id="224129.A0A1W4WPK9"/>
<evidence type="ECO:0000256" key="5">
    <source>
        <dbReference type="ARBA" id="ARBA00023273"/>
    </source>
</evidence>
<dbReference type="PANTHER" id="PTHR12086:SF11">
    <property type="entry name" value="EF-HAND DOMAIN-CONTAINING FAMILY MEMBER C2"/>
    <property type="match status" value="1"/>
</dbReference>
<protein>
    <recommendedName>
        <fullName evidence="7">EF-hand domain-containing family member C2</fullName>
    </recommendedName>
</protein>
<keyword evidence="3" id="KW-0677">Repeat</keyword>
<name>A0A1W4WPK9_AGRPL</name>
<dbReference type="SMART" id="SM00676">
    <property type="entry name" value="DM10"/>
    <property type="match status" value="3"/>
</dbReference>
<gene>
    <name evidence="10" type="primary">LOC108737489</name>
</gene>
<dbReference type="AlphaFoldDB" id="A0A1W4WPK9"/>